<comment type="caution">
    <text evidence="11">The sequence shown here is derived from an EMBL/GenBank/DDBJ whole genome shotgun (WGS) entry which is preliminary data.</text>
</comment>
<dbReference type="GO" id="GO:0007165">
    <property type="term" value="P:signal transduction"/>
    <property type="evidence" value="ECO:0007669"/>
    <property type="project" value="UniProtKB-ARBA"/>
</dbReference>
<name>A0A1Y2HRE9_9FUNG</name>
<evidence type="ECO:0000256" key="1">
    <source>
        <dbReference type="ARBA" id="ARBA00004308"/>
    </source>
</evidence>
<evidence type="ECO:0000256" key="7">
    <source>
        <dbReference type="ARBA" id="ARBA00023136"/>
    </source>
</evidence>
<reference evidence="11 12" key="1">
    <citation type="submission" date="2016-07" db="EMBL/GenBank/DDBJ databases">
        <title>Pervasive Adenine N6-methylation of Active Genes in Fungi.</title>
        <authorList>
            <consortium name="DOE Joint Genome Institute"/>
            <person name="Mondo S.J."/>
            <person name="Dannebaum R.O."/>
            <person name="Kuo R.C."/>
            <person name="Labutti K."/>
            <person name="Haridas S."/>
            <person name="Kuo A."/>
            <person name="Salamov A."/>
            <person name="Ahrendt S.R."/>
            <person name="Lipzen A."/>
            <person name="Sullivan W."/>
            <person name="Andreopoulos W.B."/>
            <person name="Clum A."/>
            <person name="Lindquist E."/>
            <person name="Daum C."/>
            <person name="Ramamoorthy G.K."/>
            <person name="Gryganskyi A."/>
            <person name="Culley D."/>
            <person name="Magnuson J.K."/>
            <person name="James T.Y."/>
            <person name="O'Malley M.A."/>
            <person name="Stajich J.E."/>
            <person name="Spatafora J.W."/>
            <person name="Visel A."/>
            <person name="Grigoriev I.V."/>
        </authorList>
    </citation>
    <scope>NUCLEOTIDE SEQUENCE [LARGE SCALE GENOMIC DNA]</scope>
    <source>
        <strain evidence="11 12">PL171</strain>
    </source>
</reference>
<dbReference type="GO" id="GO:0070588">
    <property type="term" value="P:calcium ion transmembrane transport"/>
    <property type="evidence" value="ECO:0007669"/>
    <property type="project" value="TreeGrafter"/>
</dbReference>
<dbReference type="Pfam" id="PF00864">
    <property type="entry name" value="P2X_receptor"/>
    <property type="match status" value="1"/>
</dbReference>
<accession>A0A1Y2HRE9</accession>
<evidence type="ECO:0000256" key="9">
    <source>
        <dbReference type="ARBA" id="ARBA00023303"/>
    </source>
</evidence>
<keyword evidence="6" id="KW-0406">Ion transport</keyword>
<evidence type="ECO:0000256" key="3">
    <source>
        <dbReference type="ARBA" id="ARBA00022448"/>
    </source>
</evidence>
<dbReference type="InterPro" id="IPR059116">
    <property type="entry name" value="P2X_receptor"/>
</dbReference>
<organism evidence="11 12">
    <name type="scientific">Catenaria anguillulae PL171</name>
    <dbReference type="NCBI Taxonomy" id="765915"/>
    <lineage>
        <taxon>Eukaryota</taxon>
        <taxon>Fungi</taxon>
        <taxon>Fungi incertae sedis</taxon>
        <taxon>Blastocladiomycota</taxon>
        <taxon>Blastocladiomycetes</taxon>
        <taxon>Blastocladiales</taxon>
        <taxon>Catenariaceae</taxon>
        <taxon>Catenaria</taxon>
    </lineage>
</organism>
<evidence type="ECO:0000256" key="2">
    <source>
        <dbReference type="ARBA" id="ARBA00009848"/>
    </source>
</evidence>
<dbReference type="EMBL" id="MCFL01000017">
    <property type="protein sequence ID" value="ORZ36391.1"/>
    <property type="molecule type" value="Genomic_DNA"/>
</dbReference>
<evidence type="ECO:0000256" key="8">
    <source>
        <dbReference type="ARBA" id="ARBA00023286"/>
    </source>
</evidence>
<dbReference type="AlphaFoldDB" id="A0A1Y2HRE9"/>
<evidence type="ECO:0000313" key="11">
    <source>
        <dbReference type="EMBL" id="ORZ36391.1"/>
    </source>
</evidence>
<keyword evidence="7 10" id="KW-0472">Membrane</keyword>
<evidence type="ECO:0000256" key="6">
    <source>
        <dbReference type="ARBA" id="ARBA00023065"/>
    </source>
</evidence>
<keyword evidence="5 10" id="KW-1133">Transmembrane helix</keyword>
<dbReference type="OrthoDB" id="494673at2759"/>
<dbReference type="Gene3D" id="1.10.287.940">
    <property type="entry name" value="atp-gated p2x4 ion channel"/>
    <property type="match status" value="1"/>
</dbReference>
<evidence type="ECO:0000256" key="10">
    <source>
        <dbReference type="SAM" id="Phobius"/>
    </source>
</evidence>
<keyword evidence="12" id="KW-1185">Reference proteome</keyword>
<dbReference type="GO" id="GO:0016020">
    <property type="term" value="C:membrane"/>
    <property type="evidence" value="ECO:0007669"/>
    <property type="project" value="TreeGrafter"/>
</dbReference>
<dbReference type="GO" id="GO:0012505">
    <property type="term" value="C:endomembrane system"/>
    <property type="evidence" value="ECO:0007669"/>
    <property type="project" value="UniProtKB-SubCell"/>
</dbReference>
<gene>
    <name evidence="11" type="ORF">BCR44DRAFT_157246</name>
</gene>
<dbReference type="PANTHER" id="PTHR10125:SF31">
    <property type="entry name" value="P2X RECEPTOR E"/>
    <property type="match status" value="1"/>
</dbReference>
<feature type="transmembrane region" description="Helical" evidence="10">
    <location>
        <begin position="26"/>
        <end position="44"/>
    </location>
</feature>
<dbReference type="Proteomes" id="UP000193411">
    <property type="component" value="Unassembled WGS sequence"/>
</dbReference>
<keyword evidence="8" id="KW-1071">Ligand-gated ion channel</keyword>
<evidence type="ECO:0000256" key="4">
    <source>
        <dbReference type="ARBA" id="ARBA00022692"/>
    </source>
</evidence>
<sequence>MGYDLDDLFCYDTFKIVRVRDRRLGIPYYLFMICTAAYIIYSIATDQLYLRKEDVTNGSVRITIQPPAAGVTTPAYCGRSPAGSCLFFDATQVVPASTDENGGGGMFITTRITLTNATVPANGCDIQAPSSAGCMVSAPKENGITYFVADIENFTARINPPKHTVRGKSNAIASRSEDMVGVVKDTAGKSKRVYVPTLMSDTNLNIVIRDELGGDTSRLHIRGAPAPGDVMTVKDLLAVANVTSLDMLSESPTARSDETIRESGFVLLLTIEYGNRVENSSALGYTYSATYIKGTEAKVAETVYVGPSGGPTGVQVRNRHGIRLAVVQKGQLGSFDFMALLTSIVASVALLRVSVLVVEFMLVWVMPEKSVYRQYKIETTADFSDLRDEERAKSLPRPAMADHRWQVLTGAKPAVLPAVHRQQHQPRTHPVLSSEMTVKQSIAFHGDDADNEPRDKRA</sequence>
<evidence type="ECO:0000256" key="5">
    <source>
        <dbReference type="ARBA" id="ARBA00022989"/>
    </source>
</evidence>
<dbReference type="PANTHER" id="PTHR10125">
    <property type="entry name" value="P2X PURINOCEPTOR"/>
    <property type="match status" value="1"/>
</dbReference>
<dbReference type="GO" id="GO:0015267">
    <property type="term" value="F:channel activity"/>
    <property type="evidence" value="ECO:0007669"/>
    <property type="project" value="UniProtKB-ARBA"/>
</dbReference>
<protein>
    <submittedName>
        <fullName evidence="11">Uncharacterized protein</fullName>
    </submittedName>
</protein>
<feature type="transmembrane region" description="Helical" evidence="10">
    <location>
        <begin position="337"/>
        <end position="366"/>
    </location>
</feature>
<keyword evidence="4 10" id="KW-0812">Transmembrane</keyword>
<proteinExistence type="inferred from homology"/>
<keyword evidence="3" id="KW-0813">Transport</keyword>
<keyword evidence="9" id="KW-0407">Ion channel</keyword>
<comment type="subcellular location">
    <subcellularLocation>
        <location evidence="1">Endomembrane system</location>
    </subcellularLocation>
</comment>
<dbReference type="STRING" id="765915.A0A1Y2HRE9"/>
<evidence type="ECO:0000313" key="12">
    <source>
        <dbReference type="Proteomes" id="UP000193411"/>
    </source>
</evidence>
<comment type="similarity">
    <text evidence="2">Belongs to the P2X receptor family.</text>
</comment>